<evidence type="ECO:0000256" key="10">
    <source>
        <dbReference type="ARBA" id="ARBA00022833"/>
    </source>
</evidence>
<dbReference type="PANTHER" id="PTHR13367">
    <property type="entry name" value="UBIQUITIN THIOESTERASE"/>
    <property type="match status" value="1"/>
</dbReference>
<dbReference type="PROSITE" id="PS50802">
    <property type="entry name" value="OTU"/>
    <property type="match status" value="1"/>
</dbReference>
<comment type="catalytic activity">
    <reaction evidence="1">
        <text>Thiol-dependent hydrolysis of ester, thioester, amide, peptide and isopeptide bonds formed by the C-terminal Gly of ubiquitin (a 76-residue protein attached to proteins as an intracellular targeting signal).</text>
        <dbReference type="EC" id="3.4.19.12"/>
    </reaction>
</comment>
<comment type="similarity">
    <text evidence="2">Belongs to the peptidase C64 family.</text>
</comment>
<evidence type="ECO:0000259" key="12">
    <source>
        <dbReference type="PROSITE" id="PS50802"/>
    </source>
</evidence>
<proteinExistence type="inferred from homology"/>
<keyword evidence="10" id="KW-0862">Zinc</keyword>
<keyword evidence="5" id="KW-0479">Metal-binding</keyword>
<dbReference type="GO" id="GO:0070530">
    <property type="term" value="F:K63-linked polyubiquitin modification-dependent protein binding"/>
    <property type="evidence" value="ECO:0007669"/>
    <property type="project" value="TreeGrafter"/>
</dbReference>
<dbReference type="InterPro" id="IPR003323">
    <property type="entry name" value="OTU_dom"/>
</dbReference>
<evidence type="ECO:0000313" key="13">
    <source>
        <dbReference type="EMBL" id="KAB7495920.1"/>
    </source>
</evidence>
<dbReference type="GO" id="GO:0005737">
    <property type="term" value="C:cytoplasm"/>
    <property type="evidence" value="ECO:0007669"/>
    <property type="project" value="TreeGrafter"/>
</dbReference>
<evidence type="ECO:0000256" key="1">
    <source>
        <dbReference type="ARBA" id="ARBA00000707"/>
    </source>
</evidence>
<dbReference type="GO" id="GO:0005634">
    <property type="term" value="C:nucleus"/>
    <property type="evidence" value="ECO:0007669"/>
    <property type="project" value="TreeGrafter"/>
</dbReference>
<dbReference type="GO" id="GO:0071947">
    <property type="term" value="P:protein deubiquitination involved in ubiquitin-dependent protein catabolic process"/>
    <property type="evidence" value="ECO:0007669"/>
    <property type="project" value="TreeGrafter"/>
</dbReference>
<evidence type="ECO:0000256" key="9">
    <source>
        <dbReference type="ARBA" id="ARBA00022807"/>
    </source>
</evidence>
<dbReference type="EMBL" id="SEYY01021965">
    <property type="protein sequence ID" value="KAB7495920.1"/>
    <property type="molecule type" value="Genomic_DNA"/>
</dbReference>
<evidence type="ECO:0000256" key="2">
    <source>
        <dbReference type="ARBA" id="ARBA00005865"/>
    </source>
</evidence>
<protein>
    <recommendedName>
        <fullName evidence="3">ubiquitinyl hydrolase 1</fullName>
        <ecNumber evidence="3">3.4.19.12</ecNumber>
    </recommendedName>
</protein>
<reference evidence="13 14" key="1">
    <citation type="journal article" date="2019" name="PLoS Biol.">
        <title>Sex chromosomes control vertical transmission of feminizing Wolbachia symbionts in an isopod.</title>
        <authorList>
            <person name="Becking T."/>
            <person name="Chebbi M.A."/>
            <person name="Giraud I."/>
            <person name="Moumen B."/>
            <person name="Laverre T."/>
            <person name="Caubet Y."/>
            <person name="Peccoud J."/>
            <person name="Gilbert C."/>
            <person name="Cordaux R."/>
        </authorList>
    </citation>
    <scope>NUCLEOTIDE SEQUENCE [LARGE SCALE GENOMIC DNA]</scope>
    <source>
        <strain evidence="13">ANa2</strain>
        <tissue evidence="13">Whole body excluding digestive tract and cuticle</tissue>
    </source>
</reference>
<dbReference type="GO" id="GO:0035871">
    <property type="term" value="P:protein K11-linked deubiquitination"/>
    <property type="evidence" value="ECO:0007669"/>
    <property type="project" value="TreeGrafter"/>
</dbReference>
<evidence type="ECO:0000256" key="6">
    <source>
        <dbReference type="ARBA" id="ARBA00022771"/>
    </source>
</evidence>
<organism evidence="13 14">
    <name type="scientific">Armadillidium nasatum</name>
    <dbReference type="NCBI Taxonomy" id="96803"/>
    <lineage>
        <taxon>Eukaryota</taxon>
        <taxon>Metazoa</taxon>
        <taxon>Ecdysozoa</taxon>
        <taxon>Arthropoda</taxon>
        <taxon>Crustacea</taxon>
        <taxon>Multicrustacea</taxon>
        <taxon>Malacostraca</taxon>
        <taxon>Eumalacostraca</taxon>
        <taxon>Peracarida</taxon>
        <taxon>Isopoda</taxon>
        <taxon>Oniscidea</taxon>
        <taxon>Crinocheta</taxon>
        <taxon>Armadillidiidae</taxon>
        <taxon>Armadillidium</taxon>
    </lineage>
</organism>
<dbReference type="Proteomes" id="UP000326759">
    <property type="component" value="Unassembled WGS sequence"/>
</dbReference>
<dbReference type="GO" id="GO:0071108">
    <property type="term" value="P:protein K48-linked deubiquitination"/>
    <property type="evidence" value="ECO:0007669"/>
    <property type="project" value="TreeGrafter"/>
</dbReference>
<dbReference type="AlphaFoldDB" id="A0A5N5STD4"/>
<dbReference type="OrthoDB" id="10064699at2759"/>
<evidence type="ECO:0000256" key="11">
    <source>
        <dbReference type="SAM" id="MobiDB-lite"/>
    </source>
</evidence>
<dbReference type="GO" id="GO:0070536">
    <property type="term" value="P:protein K63-linked deubiquitination"/>
    <property type="evidence" value="ECO:0007669"/>
    <property type="project" value="TreeGrafter"/>
</dbReference>
<keyword evidence="8" id="KW-0378">Hydrolase</keyword>
<dbReference type="InterPro" id="IPR051346">
    <property type="entry name" value="OTU_Deubiquitinase"/>
</dbReference>
<feature type="region of interest" description="Disordered" evidence="11">
    <location>
        <begin position="596"/>
        <end position="627"/>
    </location>
</feature>
<dbReference type="GO" id="GO:0008270">
    <property type="term" value="F:zinc ion binding"/>
    <property type="evidence" value="ECO:0007669"/>
    <property type="project" value="UniProtKB-KW"/>
</dbReference>
<feature type="region of interest" description="Disordered" evidence="11">
    <location>
        <begin position="1"/>
        <end position="27"/>
    </location>
</feature>
<feature type="domain" description="OTU" evidence="12">
    <location>
        <begin position="513"/>
        <end position="683"/>
    </location>
</feature>
<dbReference type="EC" id="3.4.19.12" evidence="3"/>
<evidence type="ECO:0000313" key="14">
    <source>
        <dbReference type="Proteomes" id="UP000326759"/>
    </source>
</evidence>
<dbReference type="PANTHER" id="PTHR13367:SF27">
    <property type="entry name" value="OTU DOMAIN-CONTAINING PROTEIN"/>
    <property type="match status" value="1"/>
</dbReference>
<gene>
    <name evidence="13" type="primary">Otud7b</name>
    <name evidence="13" type="ORF">Anas_10422</name>
</gene>
<name>A0A5N5STD4_9CRUS</name>
<keyword evidence="4" id="KW-0645">Protease</keyword>
<evidence type="ECO:0000256" key="5">
    <source>
        <dbReference type="ARBA" id="ARBA00022723"/>
    </source>
</evidence>
<dbReference type="CDD" id="cd22768">
    <property type="entry name" value="OTU_OTUD7"/>
    <property type="match status" value="1"/>
</dbReference>
<accession>A0A5N5STD4</accession>
<dbReference type="GO" id="GO:0004843">
    <property type="term" value="F:cysteine-type deubiquitinase activity"/>
    <property type="evidence" value="ECO:0007669"/>
    <property type="project" value="UniProtKB-EC"/>
</dbReference>
<evidence type="ECO:0000256" key="3">
    <source>
        <dbReference type="ARBA" id="ARBA00012759"/>
    </source>
</evidence>
<keyword evidence="14" id="KW-1185">Reference proteome</keyword>
<dbReference type="Pfam" id="PF02338">
    <property type="entry name" value="OTU"/>
    <property type="match status" value="1"/>
</dbReference>
<evidence type="ECO:0000256" key="4">
    <source>
        <dbReference type="ARBA" id="ARBA00022670"/>
    </source>
</evidence>
<evidence type="ECO:0000256" key="7">
    <source>
        <dbReference type="ARBA" id="ARBA00022786"/>
    </source>
</evidence>
<keyword evidence="7" id="KW-0833">Ubl conjugation pathway</keyword>
<comment type="caution">
    <text evidence="13">The sequence shown here is derived from an EMBL/GenBank/DDBJ whole genome shotgun (WGS) entry which is preliminary data.</text>
</comment>
<keyword evidence="6" id="KW-0863">Zinc-finger</keyword>
<keyword evidence="9" id="KW-0788">Thiol protease</keyword>
<feature type="compositionally biased region" description="Polar residues" evidence="11">
    <location>
        <begin position="603"/>
        <end position="627"/>
    </location>
</feature>
<sequence>MSSSTESSSGGRKTNSKPPIPPKPVINNRLQSLHNSQQELVNNATDGGGRASKYPTSMRYASYPTAVLIKDENIPYMGESLYDYGNPLESVTPLLPVVYNDDRYINPVSSKTHPINSILPPLTKAEILPSYILTPVAPPATVQDLRNTQRPSNQTLSSSAKNALLMEKISGTAYYPHSSKEILPKVLYSDSSSHNVTVNKSCIISVNNFNNSLSNSNIYHPNNNNFAPNDTNNRYIHNQEKQLMPPNDYNLKPFVYSNETSTKIYPVIATSSSTKDSYIVSDSVNAGNHICPKCNYYVVECQCGRKLPKDLCPVYIVTNEKSNTKTLLDAENCSETESKGSGSLPKSKYHTIDTKSSSKIEDEVDCSVERINIVFHNGPSHTHSSLSAPCSPATKPHLRKTAAIDMEEYDSYSNKKLSRGISRATDNVNIVSKARSEIAQGIWEALENGSSFKNSPFFIETPVFTFTLPDLTIYKDEFRQFLEKDLIEMSTLISLEGAGRLNWWAIIGASQRLWPLATSGDGNCLLHAASLGMWGFHDRLLTLRKALHEFLTRSRYSQPLWRRWRWQLASQNKETGLVLSQNEWEEEWESVLRLASSAPRGGTQPQENTTGSAPNLSNTSNSLSQGKLNSEISGPVYESLEEIHVLALAHVLRRPIIVVADTTLKDMNGDPLAPIPFGGIYLPLECPPNECQRSPLLTDL</sequence>
<evidence type="ECO:0000256" key="8">
    <source>
        <dbReference type="ARBA" id="ARBA00022801"/>
    </source>
</evidence>